<dbReference type="EMBL" id="BLPF01000001">
    <property type="protein sequence ID" value="GFJ79822.1"/>
    <property type="molecule type" value="Genomic_DNA"/>
</dbReference>
<evidence type="ECO:0000313" key="2">
    <source>
        <dbReference type="Proteomes" id="UP000482800"/>
    </source>
</evidence>
<protein>
    <submittedName>
        <fullName evidence="1">Uncharacterized protein</fullName>
    </submittedName>
</protein>
<keyword evidence="2" id="KW-1185">Reference proteome</keyword>
<reference evidence="1 2" key="1">
    <citation type="submission" date="2020-03" db="EMBL/GenBank/DDBJ databases">
        <title>Whole genome shotgun sequence of Phytohabitans houttuyneae NBRC 108639.</title>
        <authorList>
            <person name="Komaki H."/>
            <person name="Tamura T."/>
        </authorList>
    </citation>
    <scope>NUCLEOTIDE SEQUENCE [LARGE SCALE GENOMIC DNA]</scope>
    <source>
        <strain evidence="1 2">NBRC 108639</strain>
    </source>
</reference>
<reference evidence="1 2" key="2">
    <citation type="submission" date="2020-03" db="EMBL/GenBank/DDBJ databases">
        <authorList>
            <person name="Ichikawa N."/>
            <person name="Kimura A."/>
            <person name="Kitahashi Y."/>
            <person name="Uohara A."/>
        </authorList>
    </citation>
    <scope>NUCLEOTIDE SEQUENCE [LARGE SCALE GENOMIC DNA]</scope>
    <source>
        <strain evidence="1 2">NBRC 108639</strain>
    </source>
</reference>
<evidence type="ECO:0000313" key="1">
    <source>
        <dbReference type="EMBL" id="GFJ79822.1"/>
    </source>
</evidence>
<gene>
    <name evidence="1" type="ORF">Phou_040020</name>
</gene>
<accession>A0A6V8K3U1</accession>
<comment type="caution">
    <text evidence="1">The sequence shown here is derived from an EMBL/GenBank/DDBJ whole genome shotgun (WGS) entry which is preliminary data.</text>
</comment>
<dbReference type="AlphaFoldDB" id="A0A6V8K3U1"/>
<organism evidence="1 2">
    <name type="scientific">Phytohabitans houttuyneae</name>
    <dbReference type="NCBI Taxonomy" id="1076126"/>
    <lineage>
        <taxon>Bacteria</taxon>
        <taxon>Bacillati</taxon>
        <taxon>Actinomycetota</taxon>
        <taxon>Actinomycetes</taxon>
        <taxon>Micromonosporales</taxon>
        <taxon>Micromonosporaceae</taxon>
    </lineage>
</organism>
<dbReference type="Proteomes" id="UP000482800">
    <property type="component" value="Unassembled WGS sequence"/>
</dbReference>
<sequence>MVWQKGQPTAIVLAPVASASSTRSTLMRLPIRSSIHMRAPPAPQQKDRSWFRGISVTPLALALARTSRGGVKTRLWRPR</sequence>
<name>A0A6V8K3U1_9ACTN</name>
<proteinExistence type="predicted"/>